<accession>A0A2T1LT13</accession>
<evidence type="ECO:0008006" key="3">
    <source>
        <dbReference type="Google" id="ProtNLM"/>
    </source>
</evidence>
<evidence type="ECO:0000313" key="1">
    <source>
        <dbReference type="EMBL" id="PSF33440.1"/>
    </source>
</evidence>
<reference evidence="1 2" key="2">
    <citation type="submission" date="2018-03" db="EMBL/GenBank/DDBJ databases">
        <authorList>
            <person name="Keele B.F."/>
        </authorList>
    </citation>
    <scope>NUCLEOTIDE SEQUENCE [LARGE SCALE GENOMIC DNA]</scope>
    <source>
        <strain evidence="1 2">CCALA 016</strain>
    </source>
</reference>
<sequence length="844" mass="96035">IAPILSEEEVFNVFAGIKSLNDLPLGESLTVHFGQFIDDSTRQAQLTELMSEATPELRLLLGGAAKRTRELTETGIRKVNFLNLFVTYTVDEGVEPDKGDFFDRILAGGEKTWYQLTGSYGEVKRVAIQEILLEAYQRGFGKWQRLLTNQIGLSIQPMSEAEMRYETWRRFNRSPLRPLNRVIIDVHGGSFKEQQISEVHPKSYLLESEVPVAHRKWVKAKGRYTGVLLFGDKPDVEGDEIDELFFLHEIFSKETLYDTELITQIRRGNSSVLKDKMSSLTKQAQNAARYASEKGEIDVGASLSVERAIDAQTALYQDEEPFHTATVILVHRPSVRLVNRACADLQSYFRRDGWVVREEEYAWRVWLQTFPQLCWDRLLGKPFNRQRTYVTSELPRILPLVCNNSQDTDGFEFLAEEGQCPIYLPLYQRHFNTGIFAASGSGKSVLMSDILCQLLPYRDMASTVLEFPRKDGSGSFDGLCQYLPEYCTYVDMGDGDVGWNVVEPPNLRGFSRKEQQERFADFKEELLDILVALVMGFKRGASLEINEDTVRSILLLVIETFYEDVEIRERFGTAFRHGFGSTEWRQMPTLVEVLAFVSLERLQLSAATGEILKTLEYIKLRLRSWLESRLGKLLSRTTTFRTDARMMVVALRGLNNDTDASIIGSLSYLGAFRRSLTAPRSVFAIDEAPILLDFDPLAISVGRVSANGRKSGIRLILVAQGIGSILKCAAADKIFDNMEVKITGRVHSQSVDHYVTHFKYPYGLIAENASEKYGINHNDRYSRWLYDNGSLVPVRHYPSAEIFSLVANGMEEASLRRNFWQSYKGDRVQGLYQLTNQFTQRKTA</sequence>
<comment type="caution">
    <text evidence="1">The sequence shown here is derived from an EMBL/GenBank/DDBJ whole genome shotgun (WGS) entry which is preliminary data.</text>
</comment>
<gene>
    <name evidence="1" type="ORF">C7H19_19920</name>
</gene>
<dbReference type="Gene3D" id="3.40.50.300">
    <property type="entry name" value="P-loop containing nucleotide triphosphate hydrolases"/>
    <property type="match status" value="1"/>
</dbReference>
<keyword evidence="2" id="KW-1185">Reference proteome</keyword>
<dbReference type="InterPro" id="IPR027417">
    <property type="entry name" value="P-loop_NTPase"/>
</dbReference>
<reference evidence="1 2" key="1">
    <citation type="submission" date="2018-03" db="EMBL/GenBank/DDBJ databases">
        <title>The ancient ancestry and fast evolution of plastids.</title>
        <authorList>
            <person name="Moore K.R."/>
            <person name="Magnabosco C."/>
            <person name="Momper L."/>
            <person name="Gold D.A."/>
            <person name="Bosak T."/>
            <person name="Fournier G.P."/>
        </authorList>
    </citation>
    <scope>NUCLEOTIDE SEQUENCE [LARGE SCALE GENOMIC DNA]</scope>
    <source>
        <strain evidence="1 2">CCALA 016</strain>
    </source>
</reference>
<proteinExistence type="predicted"/>
<feature type="non-terminal residue" evidence="1">
    <location>
        <position position="1"/>
    </location>
</feature>
<evidence type="ECO:0000313" key="2">
    <source>
        <dbReference type="Proteomes" id="UP000239001"/>
    </source>
</evidence>
<dbReference type="Gene3D" id="1.10.8.730">
    <property type="match status" value="1"/>
</dbReference>
<dbReference type="RefSeq" id="WP_106458674.1">
    <property type="nucleotide sequence ID" value="NZ_PXOH01000030.1"/>
</dbReference>
<dbReference type="SUPFAM" id="SSF52540">
    <property type="entry name" value="P-loop containing nucleoside triphosphate hydrolases"/>
    <property type="match status" value="1"/>
</dbReference>
<dbReference type="EMBL" id="PXOH01000030">
    <property type="protein sequence ID" value="PSF33440.1"/>
    <property type="molecule type" value="Genomic_DNA"/>
</dbReference>
<name>A0A2T1LT13_9CHRO</name>
<dbReference type="AlphaFoldDB" id="A0A2T1LT13"/>
<organism evidence="1 2">
    <name type="scientific">Aphanothece hegewaldii CCALA 016</name>
    <dbReference type="NCBI Taxonomy" id="2107694"/>
    <lineage>
        <taxon>Bacteria</taxon>
        <taxon>Bacillati</taxon>
        <taxon>Cyanobacteriota</taxon>
        <taxon>Cyanophyceae</taxon>
        <taxon>Oscillatoriophycideae</taxon>
        <taxon>Chroococcales</taxon>
        <taxon>Aphanothecaceae</taxon>
        <taxon>Aphanothece</taxon>
    </lineage>
</organism>
<protein>
    <recommendedName>
        <fullName evidence="3">Type IV secretion system protein VirB4</fullName>
    </recommendedName>
</protein>
<dbReference type="Proteomes" id="UP000239001">
    <property type="component" value="Unassembled WGS sequence"/>
</dbReference>